<dbReference type="FunFam" id="1.25.40.10:FF:000158">
    <property type="entry name" value="pentatricopeptide repeat-containing protein At2g33680"/>
    <property type="match status" value="1"/>
</dbReference>
<dbReference type="OrthoDB" id="731210at2759"/>
<evidence type="ECO:0008006" key="5">
    <source>
        <dbReference type="Google" id="ProtNLM"/>
    </source>
</evidence>
<organism evidence="3 4">
    <name type="scientific">Carnegiea gigantea</name>
    <dbReference type="NCBI Taxonomy" id="171969"/>
    <lineage>
        <taxon>Eukaryota</taxon>
        <taxon>Viridiplantae</taxon>
        <taxon>Streptophyta</taxon>
        <taxon>Embryophyta</taxon>
        <taxon>Tracheophyta</taxon>
        <taxon>Spermatophyta</taxon>
        <taxon>Magnoliopsida</taxon>
        <taxon>eudicotyledons</taxon>
        <taxon>Gunneridae</taxon>
        <taxon>Pentapetalae</taxon>
        <taxon>Caryophyllales</taxon>
        <taxon>Cactineae</taxon>
        <taxon>Cactaceae</taxon>
        <taxon>Cactoideae</taxon>
        <taxon>Echinocereeae</taxon>
        <taxon>Carnegiea</taxon>
    </lineage>
</organism>
<dbReference type="PANTHER" id="PTHR47926">
    <property type="entry name" value="PENTATRICOPEPTIDE REPEAT-CONTAINING PROTEIN"/>
    <property type="match status" value="1"/>
</dbReference>
<feature type="repeat" description="PPR" evidence="2">
    <location>
        <begin position="596"/>
        <end position="630"/>
    </location>
</feature>
<dbReference type="InterPro" id="IPR011990">
    <property type="entry name" value="TPR-like_helical_dom_sf"/>
</dbReference>
<dbReference type="NCBIfam" id="TIGR00756">
    <property type="entry name" value="PPR"/>
    <property type="match status" value="3"/>
</dbReference>
<dbReference type="EMBL" id="JAKOGI010000098">
    <property type="protein sequence ID" value="KAJ8444449.1"/>
    <property type="molecule type" value="Genomic_DNA"/>
</dbReference>
<sequence>MGVNGGSSALNRLLQSTAAIHDRSIPIQAKSATNSILSLLDAGRLKKAVSILFASPFPFTLPLYGRLFQLCSSNRAIVEARKVESHLITYYDPPPTFLLNRAIEAYGKCGCLRDARELFDEMPQRDGGSWNALITASAHGGAPREALSLFLEMNNSGVSPTEVTFASVLGSCAALLELDFSRMVHGLIVKQGHGKNVILGSSLVDIYGKCDIMSDAQKMFYEIQSPNDVSWNVIVRRHLEMGDCREAVYMFSQAIRAGVMPLTYTISNALVACSDMYAFMEGIQIHGIAIKINYEHDETVATSLIDMYVKCNDLSSAWKIFSQSENNDVISWTSMVSGFASSGRTNEARELFDNMPERNIISWNSVLAGYVHFGHWEEAMSFILLMCKEISDIDCTTLSLMLNVSAALSDVEFGKQLHAYIYRQGLDSDTFVSNSLLGMYGKCGTLRSARLWFCQMGAWRDTRSWNSLMAAFGRHQMSEAVMMLFPEMLQETTPNEHTFATVLAACADIFAIKLGKEIHGFIVRNGYEIDNVVLGAMLDMYSKCKHVEYALRVLKSAAPGDVIMWNSMMNGCCHHGMAFEALELFRMMKKSGVQADHVTFQVLFSACIRGGFVDEAKQYFDAMSAEYCVMVRLEHYECMIELYSQQGAMDELEKLIRSLPFDPTISMLTRIVDACREHGSSILAKWANAKLNRLNSPDSDHFEMTPVTLPVNLLPAFLCSQSCSSLVLCERIEEDVNNQFMLLVVQNRLSAGKLLRDGSLDKGIFFSVAIRNGQLLISSIVALLFMSMRAFLFLGCAPLKSQTRTAMEHQFGNQKRNDKVLQIEAKIKPITTQLEAVVKSKKIRSYRSISSDEIFEKWDKGLCELCDETYFAGHKCKKMGPNYLIVWVDEEENTTEYNSKANNHSSVNKLQVFDKSPKRNTCIKSNEWLGEGKQNLQEDSTVIPCEQLSHLNPLNGLLMKTTSVAHDELASKAQHEQQLNVQQLFDAIPKRIGVDVTGHESVVHVTGVLDHKLHNNPYSQITQKGKLTHPNLLTSLQSAVEHVKGTCKEKTSEQEVLFDCKELFSLNRNRIGMIEKSIRMDEEEQNLNIQQVFDELPKKNSVKKLFHQQEIDEY</sequence>
<dbReference type="GO" id="GO:0099402">
    <property type="term" value="P:plant organ development"/>
    <property type="evidence" value="ECO:0007669"/>
    <property type="project" value="UniProtKB-ARBA"/>
</dbReference>
<evidence type="ECO:0000256" key="2">
    <source>
        <dbReference type="PROSITE-ProRule" id="PRU00708"/>
    </source>
</evidence>
<keyword evidence="4" id="KW-1185">Reference proteome</keyword>
<dbReference type="InterPro" id="IPR046960">
    <property type="entry name" value="PPR_At4g14850-like_plant"/>
</dbReference>
<feature type="repeat" description="PPR" evidence="2">
    <location>
        <begin position="561"/>
        <end position="595"/>
    </location>
</feature>
<protein>
    <recommendedName>
        <fullName evidence="5">Pentatricopeptide repeat-containing protein</fullName>
    </recommendedName>
</protein>
<dbReference type="InterPro" id="IPR002885">
    <property type="entry name" value="PPR_rpt"/>
</dbReference>
<dbReference type="PROSITE" id="PS51375">
    <property type="entry name" value="PPR"/>
    <property type="match status" value="5"/>
</dbReference>
<accession>A0A9Q1QJT0</accession>
<comment type="caution">
    <text evidence="3">The sequence shown here is derived from an EMBL/GenBank/DDBJ whole genome shotgun (WGS) entry which is preliminary data.</text>
</comment>
<dbReference type="Pfam" id="PF01535">
    <property type="entry name" value="PPR"/>
    <property type="match status" value="6"/>
</dbReference>
<proteinExistence type="predicted"/>
<reference evidence="3" key="1">
    <citation type="submission" date="2022-04" db="EMBL/GenBank/DDBJ databases">
        <title>Carnegiea gigantea Genome sequencing and assembly v2.</title>
        <authorList>
            <person name="Copetti D."/>
            <person name="Sanderson M.J."/>
            <person name="Burquez A."/>
            <person name="Wojciechowski M.F."/>
        </authorList>
    </citation>
    <scope>NUCLEOTIDE SEQUENCE</scope>
    <source>
        <strain evidence="3">SGP5-SGP5p</strain>
        <tissue evidence="3">Aerial part</tissue>
    </source>
</reference>
<dbReference type="AlphaFoldDB" id="A0A9Q1QJT0"/>
<dbReference type="Pfam" id="PF13041">
    <property type="entry name" value="PPR_2"/>
    <property type="match status" value="2"/>
</dbReference>
<dbReference type="Gene3D" id="1.25.40.10">
    <property type="entry name" value="Tetratricopeptide repeat domain"/>
    <property type="match status" value="5"/>
</dbReference>
<dbReference type="GO" id="GO:0009451">
    <property type="term" value="P:RNA modification"/>
    <property type="evidence" value="ECO:0007669"/>
    <property type="project" value="InterPro"/>
</dbReference>
<evidence type="ECO:0000313" key="4">
    <source>
        <dbReference type="Proteomes" id="UP001153076"/>
    </source>
</evidence>
<dbReference type="Proteomes" id="UP001153076">
    <property type="component" value="Unassembled WGS sequence"/>
</dbReference>
<feature type="repeat" description="PPR" evidence="2">
    <location>
        <begin position="126"/>
        <end position="160"/>
    </location>
</feature>
<gene>
    <name evidence="3" type="ORF">Cgig2_005971</name>
</gene>
<evidence type="ECO:0000313" key="3">
    <source>
        <dbReference type="EMBL" id="KAJ8444449.1"/>
    </source>
</evidence>
<keyword evidence="1" id="KW-0677">Repeat</keyword>
<feature type="repeat" description="PPR" evidence="2">
    <location>
        <begin position="227"/>
        <end position="261"/>
    </location>
</feature>
<feature type="repeat" description="PPR" evidence="2">
    <location>
        <begin position="328"/>
        <end position="362"/>
    </location>
</feature>
<dbReference type="GO" id="GO:0003723">
    <property type="term" value="F:RNA binding"/>
    <property type="evidence" value="ECO:0007669"/>
    <property type="project" value="InterPro"/>
</dbReference>
<evidence type="ECO:0000256" key="1">
    <source>
        <dbReference type="ARBA" id="ARBA00022737"/>
    </source>
</evidence>
<name>A0A9Q1QJT0_9CARY</name>